<keyword evidence="1" id="KW-0732">Signal</keyword>
<dbReference type="RefSeq" id="WP_114069492.1">
    <property type="nucleotide sequence ID" value="NZ_CP030850.1"/>
</dbReference>
<organism evidence="2 3">
    <name type="scientific">Runella rosea</name>
    <dbReference type="NCBI Taxonomy" id="2259595"/>
    <lineage>
        <taxon>Bacteria</taxon>
        <taxon>Pseudomonadati</taxon>
        <taxon>Bacteroidota</taxon>
        <taxon>Cytophagia</taxon>
        <taxon>Cytophagales</taxon>
        <taxon>Spirosomataceae</taxon>
        <taxon>Runella</taxon>
    </lineage>
</organism>
<name>A0A344TQ09_9BACT</name>
<dbReference type="KEGG" id="run:DR864_24835"/>
<keyword evidence="3" id="KW-1185">Reference proteome</keyword>
<evidence type="ECO:0000256" key="1">
    <source>
        <dbReference type="SAM" id="SignalP"/>
    </source>
</evidence>
<proteinExistence type="predicted"/>
<feature type="signal peptide" evidence="1">
    <location>
        <begin position="1"/>
        <end position="19"/>
    </location>
</feature>
<dbReference type="EMBL" id="CP030850">
    <property type="protein sequence ID" value="AXE20730.1"/>
    <property type="molecule type" value="Genomic_DNA"/>
</dbReference>
<feature type="chain" id="PRO_5016574626" evidence="1">
    <location>
        <begin position="20"/>
        <end position="239"/>
    </location>
</feature>
<protein>
    <submittedName>
        <fullName evidence="2">Uncharacterized protein</fullName>
    </submittedName>
</protein>
<dbReference type="Proteomes" id="UP000251993">
    <property type="component" value="Chromosome"/>
</dbReference>
<reference evidence="2 3" key="1">
    <citation type="submission" date="2018-07" db="EMBL/GenBank/DDBJ databases">
        <title>Genome sequencing of Runella.</title>
        <authorList>
            <person name="Baek M.-G."/>
            <person name="Yi H."/>
        </authorList>
    </citation>
    <scope>NUCLEOTIDE SEQUENCE [LARGE SCALE GENOMIC DNA]</scope>
    <source>
        <strain evidence="2 3">HYN0085</strain>
    </source>
</reference>
<accession>A0A344TQ09</accession>
<evidence type="ECO:0000313" key="2">
    <source>
        <dbReference type="EMBL" id="AXE20730.1"/>
    </source>
</evidence>
<dbReference type="AlphaFoldDB" id="A0A344TQ09"/>
<gene>
    <name evidence="2" type="ORF">DR864_24835</name>
</gene>
<evidence type="ECO:0000313" key="3">
    <source>
        <dbReference type="Proteomes" id="UP000251993"/>
    </source>
</evidence>
<sequence>MKKILIFAFLTACCSSLLAQTENANNLIRDVDGRLNMGTYTTSSFDSRYEGLKGSPFFISEWISGEMAFVDGRVFKEVPLKYNAYSKELVMKRPGGDSIIVFPYQVNSFIINDPVTKANFEFKRYPSAHTAKYDMRDLYFLTLYQGKTSLVKLISKTLKKADYKDPYSNNVRYDTFEDANEYFLLKADGSLTKIKKNKKSVLGALSDKEEALKALMEQEKLDIKTERDLVVAVAKYNAI</sequence>
<dbReference type="OrthoDB" id="934917at2"/>